<comment type="caution">
    <text evidence="2">The sequence shown here is derived from an EMBL/GenBank/DDBJ whole genome shotgun (WGS) entry which is preliminary data.</text>
</comment>
<evidence type="ECO:0000313" key="2">
    <source>
        <dbReference type="EMBL" id="KAF5177734.1"/>
    </source>
</evidence>
<feature type="non-terminal residue" evidence="2">
    <location>
        <position position="1"/>
    </location>
</feature>
<name>A0A7J6UYJ3_THATH</name>
<organism evidence="2 3">
    <name type="scientific">Thalictrum thalictroides</name>
    <name type="common">Rue-anemone</name>
    <name type="synonym">Anemone thalictroides</name>
    <dbReference type="NCBI Taxonomy" id="46969"/>
    <lineage>
        <taxon>Eukaryota</taxon>
        <taxon>Viridiplantae</taxon>
        <taxon>Streptophyta</taxon>
        <taxon>Embryophyta</taxon>
        <taxon>Tracheophyta</taxon>
        <taxon>Spermatophyta</taxon>
        <taxon>Magnoliopsida</taxon>
        <taxon>Ranunculales</taxon>
        <taxon>Ranunculaceae</taxon>
        <taxon>Thalictroideae</taxon>
        <taxon>Thalictrum</taxon>
    </lineage>
</organism>
<feature type="region of interest" description="Disordered" evidence="1">
    <location>
        <begin position="66"/>
        <end position="96"/>
    </location>
</feature>
<reference evidence="2 3" key="1">
    <citation type="submission" date="2020-06" db="EMBL/GenBank/DDBJ databases">
        <title>Transcriptomic and genomic resources for Thalictrum thalictroides and T. hernandezii: Facilitating candidate gene discovery in an emerging model plant lineage.</title>
        <authorList>
            <person name="Arias T."/>
            <person name="Riano-Pachon D.M."/>
            <person name="Di Stilio V.S."/>
        </authorList>
    </citation>
    <scope>NUCLEOTIDE SEQUENCE [LARGE SCALE GENOMIC DNA]</scope>
    <source>
        <strain evidence="3">cv. WT478/WT964</strain>
        <tissue evidence="2">Leaves</tissue>
    </source>
</reference>
<keyword evidence="3" id="KW-1185">Reference proteome</keyword>
<dbReference type="Proteomes" id="UP000554482">
    <property type="component" value="Unassembled WGS sequence"/>
</dbReference>
<dbReference type="AlphaFoldDB" id="A0A7J6UYJ3"/>
<dbReference type="EMBL" id="JABWDY010040982">
    <property type="protein sequence ID" value="KAF5177734.1"/>
    <property type="molecule type" value="Genomic_DNA"/>
</dbReference>
<evidence type="ECO:0000256" key="1">
    <source>
        <dbReference type="SAM" id="MobiDB-lite"/>
    </source>
</evidence>
<proteinExistence type="predicted"/>
<gene>
    <name evidence="2" type="ORF">FRX31_032679</name>
</gene>
<protein>
    <submittedName>
        <fullName evidence="2">Glutaredoxin</fullName>
    </submittedName>
</protein>
<sequence length="164" mass="18919">TTPPLPVVHSTSSLHEAEIINTWELMKELEDGIYNPVVVKKNLKPLVHHHQQFQDIGIKPVNSFKKQNKFGGKENKPKQNGRRRLDFSPPPLNSRVDQKTDTFIRFNSRLAESSKQSLRPLFDPELIAFFEEEPYEEGEQIKNMISFKPESCKALNSETILDMC</sequence>
<accession>A0A7J6UYJ3</accession>
<evidence type="ECO:0000313" key="3">
    <source>
        <dbReference type="Proteomes" id="UP000554482"/>
    </source>
</evidence>